<protein>
    <submittedName>
        <fullName evidence="2">Translaldolase</fullName>
    </submittedName>
</protein>
<accession>A0A0G1CI93</accession>
<dbReference type="GO" id="GO:0005975">
    <property type="term" value="P:carbohydrate metabolic process"/>
    <property type="evidence" value="ECO:0007669"/>
    <property type="project" value="InterPro"/>
</dbReference>
<dbReference type="AlphaFoldDB" id="A0A0G1CI93"/>
<keyword evidence="1" id="KW-0704">Schiff base</keyword>
<dbReference type="Pfam" id="PF00923">
    <property type="entry name" value="TAL_FSA"/>
    <property type="match status" value="1"/>
</dbReference>
<dbReference type="PANTHER" id="PTHR10683">
    <property type="entry name" value="TRANSALDOLASE"/>
    <property type="match status" value="1"/>
</dbReference>
<comment type="caution">
    <text evidence="2">The sequence shown here is derived from an EMBL/GenBank/DDBJ whole genome shotgun (WGS) entry which is preliminary data.</text>
</comment>
<name>A0A0G1CI93_9BACT</name>
<dbReference type="Proteomes" id="UP000034543">
    <property type="component" value="Unassembled WGS sequence"/>
</dbReference>
<gene>
    <name evidence="2" type="ORF">UV59_C0009G0019</name>
</gene>
<dbReference type="SUPFAM" id="SSF51569">
    <property type="entry name" value="Aldolase"/>
    <property type="match status" value="1"/>
</dbReference>
<organism evidence="2 3">
    <name type="scientific">Candidatus Gottesmanbacteria bacterium GW2011_GWA1_43_11</name>
    <dbReference type="NCBI Taxonomy" id="1618436"/>
    <lineage>
        <taxon>Bacteria</taxon>
        <taxon>Candidatus Gottesmaniibacteriota</taxon>
    </lineage>
</organism>
<reference evidence="2 3" key="1">
    <citation type="journal article" date="2015" name="Nature">
        <title>rRNA introns, odd ribosomes, and small enigmatic genomes across a large radiation of phyla.</title>
        <authorList>
            <person name="Brown C.T."/>
            <person name="Hug L.A."/>
            <person name="Thomas B.C."/>
            <person name="Sharon I."/>
            <person name="Castelle C.J."/>
            <person name="Singh A."/>
            <person name="Wilkins M.J."/>
            <person name="Williams K.H."/>
            <person name="Banfield J.F."/>
        </authorList>
    </citation>
    <scope>NUCLEOTIDE SEQUENCE [LARGE SCALE GENOMIC DNA]</scope>
</reference>
<proteinExistence type="predicted"/>
<evidence type="ECO:0000256" key="1">
    <source>
        <dbReference type="ARBA" id="ARBA00023270"/>
    </source>
</evidence>
<sequence length="296" mass="33050">MTNDKRQIMKLNSQLFLDGGDPEETKAANELLKTGKPEWGIGIQGQTTNPTLVAKNPDVQKYIASGKRLTQSEALAEYKKIVMAVAEVTKGPISIQVIGDQSTTKEDMLAQARVYKEWIPNGVVKFPCIGNGLAAAEIFCQEFPVNITLNFSQEQAAAVYGATSKRRHHVFISPFVGRLDDRGENGMQVVENELRMYQSIKNHVEVLTASVRKIEHLLYAIALGSPAITIPFKIIEVWAAQGFPLPDDSFMYDSTGLRPIPFRQLDVAKNWRSFNLSHSLTDAGLHKFMEDWRSLL</sequence>
<dbReference type="InterPro" id="IPR001585">
    <property type="entry name" value="TAL/FSA"/>
</dbReference>
<dbReference type="PATRIC" id="fig|1618436.3.peg.536"/>
<dbReference type="STRING" id="1618436.UV59_C0009G0019"/>
<dbReference type="EMBL" id="LCFB01000009">
    <property type="protein sequence ID" value="KKS85217.1"/>
    <property type="molecule type" value="Genomic_DNA"/>
</dbReference>
<evidence type="ECO:0000313" key="3">
    <source>
        <dbReference type="Proteomes" id="UP000034543"/>
    </source>
</evidence>
<evidence type="ECO:0000313" key="2">
    <source>
        <dbReference type="EMBL" id="KKS85217.1"/>
    </source>
</evidence>
<dbReference type="Gene3D" id="3.20.20.70">
    <property type="entry name" value="Aldolase class I"/>
    <property type="match status" value="1"/>
</dbReference>
<dbReference type="InterPro" id="IPR013785">
    <property type="entry name" value="Aldolase_TIM"/>
</dbReference>